<evidence type="ECO:0000313" key="2">
    <source>
        <dbReference type="EMBL" id="VAW65342.1"/>
    </source>
</evidence>
<reference evidence="2" key="1">
    <citation type="submission" date="2018-06" db="EMBL/GenBank/DDBJ databases">
        <authorList>
            <person name="Zhirakovskaya E."/>
        </authorList>
    </citation>
    <scope>NUCLEOTIDE SEQUENCE</scope>
</reference>
<dbReference type="AlphaFoldDB" id="A0A3B0XQ69"/>
<feature type="non-terminal residue" evidence="2">
    <location>
        <position position="1"/>
    </location>
</feature>
<dbReference type="InterPro" id="IPR003399">
    <property type="entry name" value="Mce/MlaD"/>
</dbReference>
<feature type="domain" description="Mce/MlaD" evidence="1">
    <location>
        <begin position="1"/>
        <end position="62"/>
    </location>
</feature>
<gene>
    <name evidence="2" type="ORF">MNBD_GAMMA08-2165</name>
</gene>
<name>A0A3B0XQ69_9ZZZZ</name>
<sequence>SAVKYYGVNVGRVGELGLDPNDTGRVRLLLQIDKDTPIHEDTAATLEFQGLTGLAYINLSGGTHNSPLLKTAPGQIHPEIKSQSSVWGRLSLSLGELLDNLTDTSNELRLLLSDDNRKHLAGTLADLHTLSTALASRSTRITTSIDEFASITHDVREASTKLPELVQHLNRMANEIAAAGVTVRETVEARDRDLQRFGNATLPRATVIVNDLLQTAGNLRRFSEALERNPGILLQAGPSVSPGPGE</sequence>
<dbReference type="PANTHER" id="PTHR36698:SF2">
    <property type="entry name" value="MCE_MLAD DOMAIN-CONTAINING PROTEIN"/>
    <property type="match status" value="1"/>
</dbReference>
<accession>A0A3B0XQ69</accession>
<dbReference type="EMBL" id="UOFH01000311">
    <property type="protein sequence ID" value="VAW65342.1"/>
    <property type="molecule type" value="Genomic_DNA"/>
</dbReference>
<organism evidence="2">
    <name type="scientific">hydrothermal vent metagenome</name>
    <dbReference type="NCBI Taxonomy" id="652676"/>
    <lineage>
        <taxon>unclassified sequences</taxon>
        <taxon>metagenomes</taxon>
        <taxon>ecological metagenomes</taxon>
    </lineage>
</organism>
<dbReference type="Pfam" id="PF02470">
    <property type="entry name" value="MlaD"/>
    <property type="match status" value="1"/>
</dbReference>
<evidence type="ECO:0000259" key="1">
    <source>
        <dbReference type="Pfam" id="PF02470"/>
    </source>
</evidence>
<proteinExistence type="predicted"/>
<protein>
    <recommendedName>
        <fullName evidence="1">Mce/MlaD domain-containing protein</fullName>
    </recommendedName>
</protein>
<dbReference type="PANTHER" id="PTHR36698">
    <property type="entry name" value="BLL5892 PROTEIN"/>
    <property type="match status" value="1"/>
</dbReference>